<dbReference type="RefSeq" id="XP_015600096.1">
    <property type="nucleotide sequence ID" value="XM_015744610.2"/>
</dbReference>
<dbReference type="InterPro" id="IPR022357">
    <property type="entry name" value="MIP_CS"/>
</dbReference>
<accession>A0AAJ7FN71</accession>
<dbReference type="SUPFAM" id="SSF81338">
    <property type="entry name" value="Aquaporin-like"/>
    <property type="match status" value="1"/>
</dbReference>
<evidence type="ECO:0000256" key="7">
    <source>
        <dbReference type="RuleBase" id="RU000477"/>
    </source>
</evidence>
<feature type="transmembrane region" description="Helical" evidence="8">
    <location>
        <begin position="191"/>
        <end position="209"/>
    </location>
</feature>
<keyword evidence="6 8" id="KW-0472">Membrane</keyword>
<comment type="similarity">
    <text evidence="2 7">Belongs to the MIP/aquaporin (TC 1.A.8) family.</text>
</comment>
<dbReference type="PRINTS" id="PR00783">
    <property type="entry name" value="MINTRINSICP"/>
</dbReference>
<evidence type="ECO:0000313" key="9">
    <source>
        <dbReference type="Proteomes" id="UP000694920"/>
    </source>
</evidence>
<dbReference type="Pfam" id="PF00230">
    <property type="entry name" value="MIP"/>
    <property type="match status" value="1"/>
</dbReference>
<evidence type="ECO:0000256" key="1">
    <source>
        <dbReference type="ARBA" id="ARBA00004141"/>
    </source>
</evidence>
<feature type="transmembrane region" description="Helical" evidence="8">
    <location>
        <begin position="69"/>
        <end position="90"/>
    </location>
</feature>
<keyword evidence="9" id="KW-1185">Reference proteome</keyword>
<dbReference type="GO" id="GO:0005886">
    <property type="term" value="C:plasma membrane"/>
    <property type="evidence" value="ECO:0007669"/>
    <property type="project" value="TreeGrafter"/>
</dbReference>
<keyword evidence="5 8" id="KW-1133">Transmembrane helix</keyword>
<dbReference type="PANTHER" id="PTHR19139">
    <property type="entry name" value="AQUAPORIN TRANSPORTER"/>
    <property type="match status" value="1"/>
</dbReference>
<reference evidence="10" key="1">
    <citation type="submission" date="2025-08" db="UniProtKB">
        <authorList>
            <consortium name="RefSeq"/>
        </authorList>
    </citation>
    <scope>IDENTIFICATION</scope>
</reference>
<dbReference type="AlphaFoldDB" id="A0AAJ7FN71"/>
<dbReference type="Proteomes" id="UP000694920">
    <property type="component" value="Unplaced"/>
</dbReference>
<evidence type="ECO:0000256" key="2">
    <source>
        <dbReference type="ARBA" id="ARBA00006175"/>
    </source>
</evidence>
<gene>
    <name evidence="10" type="primary">LOC107270014</name>
</gene>
<feature type="transmembrane region" description="Helical" evidence="8">
    <location>
        <begin position="96"/>
        <end position="114"/>
    </location>
</feature>
<feature type="transmembrane region" description="Helical" evidence="8">
    <location>
        <begin position="135"/>
        <end position="156"/>
    </location>
</feature>
<dbReference type="InterPro" id="IPR034294">
    <property type="entry name" value="Aquaporin_transptr"/>
</dbReference>
<name>A0AAJ7FN71_CEPCN</name>
<proteinExistence type="inferred from homology"/>
<evidence type="ECO:0000256" key="6">
    <source>
        <dbReference type="ARBA" id="ARBA00023136"/>
    </source>
</evidence>
<dbReference type="GeneID" id="107270014"/>
<organism evidence="9 10">
    <name type="scientific">Cephus cinctus</name>
    <name type="common">Wheat stem sawfly</name>
    <dbReference type="NCBI Taxonomy" id="211228"/>
    <lineage>
        <taxon>Eukaryota</taxon>
        <taxon>Metazoa</taxon>
        <taxon>Ecdysozoa</taxon>
        <taxon>Arthropoda</taxon>
        <taxon>Hexapoda</taxon>
        <taxon>Insecta</taxon>
        <taxon>Pterygota</taxon>
        <taxon>Neoptera</taxon>
        <taxon>Endopterygota</taxon>
        <taxon>Hymenoptera</taxon>
        <taxon>Cephoidea</taxon>
        <taxon>Cephidae</taxon>
        <taxon>Cephus</taxon>
    </lineage>
</organism>
<dbReference type="KEGG" id="ccin:107270014"/>
<dbReference type="PANTHER" id="PTHR19139:SF270">
    <property type="entry name" value="ENTOMOGLYCEROPORIN 1-RELATED"/>
    <property type="match status" value="1"/>
</dbReference>
<evidence type="ECO:0000256" key="8">
    <source>
        <dbReference type="SAM" id="Phobius"/>
    </source>
</evidence>
<dbReference type="InterPro" id="IPR000425">
    <property type="entry name" value="MIP"/>
</dbReference>
<comment type="subcellular location">
    <subcellularLocation>
        <location evidence="1">Membrane</location>
        <topology evidence="1">Multi-pass membrane protein</topology>
    </subcellularLocation>
</comment>
<dbReference type="GO" id="GO:0015267">
    <property type="term" value="F:channel activity"/>
    <property type="evidence" value="ECO:0007669"/>
    <property type="project" value="InterPro"/>
</dbReference>
<dbReference type="InterPro" id="IPR023271">
    <property type="entry name" value="Aquaporin-like"/>
</dbReference>
<keyword evidence="4 7" id="KW-0812">Transmembrane</keyword>
<evidence type="ECO:0000256" key="5">
    <source>
        <dbReference type="ARBA" id="ARBA00022989"/>
    </source>
</evidence>
<evidence type="ECO:0000256" key="3">
    <source>
        <dbReference type="ARBA" id="ARBA00022448"/>
    </source>
</evidence>
<sequence length="311" mass="33385">MEQNGISMISASSVTENSSGSKIKSANIVLSKGNEVQMQIHKVEMSWFKKLMQEDGTIWDTVLTGLAEMIGTAILVFLGCMGCIGGFSFIPSHLQLTLSFGLTVMVVIQCFGHISHAHVNPAMTVGAVVVGKKSLQAGLVYLLAQTIGAVLGYGLLKAMTPHDLLHNGNPNATDTFCVTDLHDKVSAVQGLFAEGLATGILTFFACSIWDSRNAKNTDSVALKFGFAVAVLANTIGPYTGCSMNPVRSFGPAIWNNQWNHHWIYWFGPLGGALLASLLYRAIFSPKKISEEEAGAEMVALNGVETEKLEQN</sequence>
<dbReference type="PROSITE" id="PS00221">
    <property type="entry name" value="MIP"/>
    <property type="match status" value="1"/>
</dbReference>
<keyword evidence="3 7" id="KW-0813">Transport</keyword>
<evidence type="ECO:0000256" key="4">
    <source>
        <dbReference type="ARBA" id="ARBA00022692"/>
    </source>
</evidence>
<protein>
    <submittedName>
        <fullName evidence="10">Aquaporin AQPAe.a isoform X1</fullName>
    </submittedName>
</protein>
<dbReference type="Gene3D" id="1.20.1080.10">
    <property type="entry name" value="Glycerol uptake facilitator protein"/>
    <property type="match status" value="1"/>
</dbReference>
<feature type="transmembrane region" description="Helical" evidence="8">
    <location>
        <begin position="221"/>
        <end position="240"/>
    </location>
</feature>
<feature type="transmembrane region" description="Helical" evidence="8">
    <location>
        <begin position="260"/>
        <end position="279"/>
    </location>
</feature>
<evidence type="ECO:0000313" key="10">
    <source>
        <dbReference type="RefSeq" id="XP_015600096.1"/>
    </source>
</evidence>